<feature type="transmembrane region" description="Helical" evidence="2">
    <location>
        <begin position="41"/>
        <end position="59"/>
    </location>
</feature>
<gene>
    <name evidence="3" type="ORF">ACFQ07_09725</name>
</gene>
<organism evidence="3 4">
    <name type="scientific">Actinomadura adrarensis</name>
    <dbReference type="NCBI Taxonomy" id="1819600"/>
    <lineage>
        <taxon>Bacteria</taxon>
        <taxon>Bacillati</taxon>
        <taxon>Actinomycetota</taxon>
        <taxon>Actinomycetes</taxon>
        <taxon>Streptosporangiales</taxon>
        <taxon>Thermomonosporaceae</taxon>
        <taxon>Actinomadura</taxon>
    </lineage>
</organism>
<accession>A0ABW3CFH3</accession>
<keyword evidence="2" id="KW-0472">Membrane</keyword>
<dbReference type="EMBL" id="JBHTIR010001401">
    <property type="protein sequence ID" value="MFD0852502.1"/>
    <property type="molecule type" value="Genomic_DNA"/>
</dbReference>
<keyword evidence="2" id="KW-1133">Transmembrane helix</keyword>
<evidence type="ECO:0000313" key="4">
    <source>
        <dbReference type="Proteomes" id="UP001597083"/>
    </source>
</evidence>
<feature type="non-terminal residue" evidence="3">
    <location>
        <position position="91"/>
    </location>
</feature>
<evidence type="ECO:0000256" key="2">
    <source>
        <dbReference type="SAM" id="Phobius"/>
    </source>
</evidence>
<reference evidence="4" key="1">
    <citation type="journal article" date="2019" name="Int. J. Syst. Evol. Microbiol.">
        <title>The Global Catalogue of Microorganisms (GCM) 10K type strain sequencing project: providing services to taxonomists for standard genome sequencing and annotation.</title>
        <authorList>
            <consortium name="The Broad Institute Genomics Platform"/>
            <consortium name="The Broad Institute Genome Sequencing Center for Infectious Disease"/>
            <person name="Wu L."/>
            <person name="Ma J."/>
        </authorList>
    </citation>
    <scope>NUCLEOTIDE SEQUENCE [LARGE SCALE GENOMIC DNA]</scope>
    <source>
        <strain evidence="4">JCM 31696</strain>
    </source>
</reference>
<name>A0ABW3CFH3_9ACTN</name>
<dbReference type="Proteomes" id="UP001597083">
    <property type="component" value="Unassembled WGS sequence"/>
</dbReference>
<keyword evidence="4" id="KW-1185">Reference proteome</keyword>
<proteinExistence type="predicted"/>
<evidence type="ECO:0000256" key="1">
    <source>
        <dbReference type="SAM" id="MobiDB-lite"/>
    </source>
</evidence>
<comment type="caution">
    <text evidence="3">The sequence shown here is derived from an EMBL/GenBank/DDBJ whole genome shotgun (WGS) entry which is preliminary data.</text>
</comment>
<sequence>MSKIDPTPRIDAAPKQGRDEVPFTLEEPAPRALGFWDQSAFWANLGVSLFAFSGAYTVLAPDENGVPTLAIAAGITAMIVGTVLGGLMLGL</sequence>
<protein>
    <recommendedName>
        <fullName evidence="5">Cytosine permease</fullName>
    </recommendedName>
</protein>
<evidence type="ECO:0008006" key="5">
    <source>
        <dbReference type="Google" id="ProtNLM"/>
    </source>
</evidence>
<feature type="transmembrane region" description="Helical" evidence="2">
    <location>
        <begin position="65"/>
        <end position="89"/>
    </location>
</feature>
<feature type="region of interest" description="Disordered" evidence="1">
    <location>
        <begin position="1"/>
        <end position="21"/>
    </location>
</feature>
<keyword evidence="2" id="KW-0812">Transmembrane</keyword>
<evidence type="ECO:0000313" key="3">
    <source>
        <dbReference type="EMBL" id="MFD0852502.1"/>
    </source>
</evidence>